<dbReference type="Proteomes" id="UP001164539">
    <property type="component" value="Chromosome 4"/>
</dbReference>
<keyword evidence="2" id="KW-1185">Reference proteome</keyword>
<comment type="caution">
    <text evidence="1">The sequence shown here is derived from an EMBL/GenBank/DDBJ whole genome shotgun (WGS) entry which is preliminary data.</text>
</comment>
<gene>
    <name evidence="1" type="ORF">OWV82_008269</name>
</gene>
<name>A0ACC1YA39_MELAZ</name>
<dbReference type="EMBL" id="CM051397">
    <property type="protein sequence ID" value="KAJ4720440.1"/>
    <property type="molecule type" value="Genomic_DNA"/>
</dbReference>
<evidence type="ECO:0000313" key="1">
    <source>
        <dbReference type="EMBL" id="KAJ4720440.1"/>
    </source>
</evidence>
<organism evidence="1 2">
    <name type="scientific">Melia azedarach</name>
    <name type="common">Chinaberry tree</name>
    <dbReference type="NCBI Taxonomy" id="155640"/>
    <lineage>
        <taxon>Eukaryota</taxon>
        <taxon>Viridiplantae</taxon>
        <taxon>Streptophyta</taxon>
        <taxon>Embryophyta</taxon>
        <taxon>Tracheophyta</taxon>
        <taxon>Spermatophyta</taxon>
        <taxon>Magnoliopsida</taxon>
        <taxon>eudicotyledons</taxon>
        <taxon>Gunneridae</taxon>
        <taxon>Pentapetalae</taxon>
        <taxon>rosids</taxon>
        <taxon>malvids</taxon>
        <taxon>Sapindales</taxon>
        <taxon>Meliaceae</taxon>
        <taxon>Melia</taxon>
    </lineage>
</organism>
<proteinExistence type="predicted"/>
<sequence>MSSESLLRDYAQREINAFLWISLISITVLLLQKVIKLFRLWNQARKIPGPPCSSLCGHSRLISSQNLTEVLAQSHEKYGSVVKLWLGPTKLLVSIKEPVIIKEMLSKAHDKLPLTGRAFRLAFGQSSLFASSFDQVQKRRESLATELNGRLLERGNVIHARVVDCVMERICKITDKGSIECKMVSQHMAFTMLGATIFGDAFLAWSKANVYEELLMMIAKDACFWASYSVTPFWKRGFWRYQHLCTKLKCLTQDIIQQCRKNCKLFCPVDRNSHNETPNKGMEAAIGGPSCSDILLTQEPHGQLHAREEPCGNIMGVMFHGYLTTAGLVGNILATLATHREIQDKIYSEIIRARQGLEKDNTMPLLLATIYESARLMPAGPLLQRCSLDHDLTLKNGVTIPAGTVLVVPVQLVQTDDCTWGSDASEFNPYRFLSKTGKQSDQACSVSSTGGAEEYVDPKHSSCVLNDPNDNAAFLAFGSGSRACLGQKFVTQGVATLFASLLERYEIRLQPGPEANPKPTMNNYVFELPSPKMVFVKRDT</sequence>
<reference evidence="1 2" key="1">
    <citation type="journal article" date="2023" name="Science">
        <title>Complex scaffold remodeling in plant triterpene biosynthesis.</title>
        <authorList>
            <person name="De La Pena R."/>
            <person name="Hodgson H."/>
            <person name="Liu J.C."/>
            <person name="Stephenson M.J."/>
            <person name="Martin A.C."/>
            <person name="Owen C."/>
            <person name="Harkess A."/>
            <person name="Leebens-Mack J."/>
            <person name="Jimenez L.E."/>
            <person name="Osbourn A."/>
            <person name="Sattely E.S."/>
        </authorList>
    </citation>
    <scope>NUCLEOTIDE SEQUENCE [LARGE SCALE GENOMIC DNA]</scope>
    <source>
        <strain evidence="2">cv. JPN11</strain>
        <tissue evidence="1">Leaf</tissue>
    </source>
</reference>
<protein>
    <submittedName>
        <fullName evidence="1">Cytochrome P450</fullName>
    </submittedName>
</protein>
<accession>A0ACC1YA39</accession>
<evidence type="ECO:0000313" key="2">
    <source>
        <dbReference type="Proteomes" id="UP001164539"/>
    </source>
</evidence>